<dbReference type="EMBL" id="JBBNAG010000004">
    <property type="protein sequence ID" value="KAK9140809.1"/>
    <property type="molecule type" value="Genomic_DNA"/>
</dbReference>
<feature type="compositionally biased region" description="Basic and acidic residues" evidence="1">
    <location>
        <begin position="134"/>
        <end position="155"/>
    </location>
</feature>
<evidence type="ECO:0000313" key="4">
    <source>
        <dbReference type="Proteomes" id="UP001419268"/>
    </source>
</evidence>
<feature type="domain" description="R13L1/DRL21-like LRR repeat region" evidence="2">
    <location>
        <begin position="1"/>
        <end position="89"/>
    </location>
</feature>
<feature type="region of interest" description="Disordered" evidence="1">
    <location>
        <begin position="121"/>
        <end position="177"/>
    </location>
</feature>
<accession>A0AAP0JVX7</accession>
<gene>
    <name evidence="3" type="ORF">Scep_010490</name>
</gene>
<proteinExistence type="predicted"/>
<evidence type="ECO:0000256" key="1">
    <source>
        <dbReference type="SAM" id="MobiDB-lite"/>
    </source>
</evidence>
<dbReference type="Proteomes" id="UP001419268">
    <property type="component" value="Unassembled WGS sequence"/>
</dbReference>
<organism evidence="3 4">
    <name type="scientific">Stephania cephalantha</name>
    <dbReference type="NCBI Taxonomy" id="152367"/>
    <lineage>
        <taxon>Eukaryota</taxon>
        <taxon>Viridiplantae</taxon>
        <taxon>Streptophyta</taxon>
        <taxon>Embryophyta</taxon>
        <taxon>Tracheophyta</taxon>
        <taxon>Spermatophyta</taxon>
        <taxon>Magnoliopsida</taxon>
        <taxon>Ranunculales</taxon>
        <taxon>Menispermaceae</taxon>
        <taxon>Menispermoideae</taxon>
        <taxon>Cissampelideae</taxon>
        <taxon>Stephania</taxon>
    </lineage>
</organism>
<dbReference type="Pfam" id="PF25019">
    <property type="entry name" value="LRR_R13L1-DRL21"/>
    <property type="match status" value="1"/>
</dbReference>
<dbReference type="InterPro" id="IPR056789">
    <property type="entry name" value="LRR_R13L1-DRL21"/>
</dbReference>
<dbReference type="AlphaFoldDB" id="A0AAP0JVX7"/>
<evidence type="ECO:0000313" key="3">
    <source>
        <dbReference type="EMBL" id="KAK9140809.1"/>
    </source>
</evidence>
<evidence type="ECO:0000259" key="2">
    <source>
        <dbReference type="Pfam" id="PF25019"/>
    </source>
</evidence>
<protein>
    <recommendedName>
        <fullName evidence="2">R13L1/DRL21-like LRR repeat region domain-containing protein</fullName>
    </recommendedName>
</protein>
<reference evidence="3 4" key="1">
    <citation type="submission" date="2024-01" db="EMBL/GenBank/DDBJ databases">
        <title>Genome assemblies of Stephania.</title>
        <authorList>
            <person name="Yang L."/>
        </authorList>
    </citation>
    <scope>NUCLEOTIDE SEQUENCE [LARGE SCALE GENOMIC DNA]</scope>
    <source>
        <strain evidence="3">JXDWG</strain>
        <tissue evidence="3">Leaf</tissue>
    </source>
</reference>
<name>A0AAP0JVX7_9MAGN</name>
<keyword evidence="4" id="KW-1185">Reference proteome</keyword>
<sequence length="177" mass="19827">MENIRSIEEFEKSKLKEKKYINHVIMKWSEGESPKIEIDAVEALQLPSKLKELRIEGFPGVKLPLDSLDHLVNLKLVNCITLKEVYNEGSLIGLLANIAFGLLALNQEGRARPVEGAIVAGVGERGGGDDEDLARDRPKQRETEERRLTERRSKEQGAGGGGIDQQWQQRDPPLPQH</sequence>
<comment type="caution">
    <text evidence="3">The sequence shown here is derived from an EMBL/GenBank/DDBJ whole genome shotgun (WGS) entry which is preliminary data.</text>
</comment>